<dbReference type="EMBL" id="FNCY01000008">
    <property type="protein sequence ID" value="SDH71958.1"/>
    <property type="molecule type" value="Genomic_DNA"/>
</dbReference>
<dbReference type="CDD" id="cd06225">
    <property type="entry name" value="HAMP"/>
    <property type="match status" value="1"/>
</dbReference>
<comment type="subcellular location">
    <subcellularLocation>
        <location evidence="1">Membrane</location>
    </subcellularLocation>
</comment>
<keyword evidence="5" id="KW-0472">Membrane</keyword>
<reference evidence="8 9" key="1">
    <citation type="submission" date="2016-10" db="EMBL/GenBank/DDBJ databases">
        <authorList>
            <person name="de Groot N.N."/>
        </authorList>
    </citation>
    <scope>NUCLEOTIDE SEQUENCE [LARGE SCALE GENOMIC DNA]</scope>
    <source>
        <strain evidence="8 9">DSM 5885</strain>
    </source>
</reference>
<dbReference type="InterPro" id="IPR004090">
    <property type="entry name" value="Chemotax_Me-accpt_rcpt"/>
</dbReference>
<dbReference type="InterPro" id="IPR003660">
    <property type="entry name" value="HAMP_dom"/>
</dbReference>
<dbReference type="PROSITE" id="PS50111">
    <property type="entry name" value="CHEMOTAXIS_TRANSDUC_2"/>
    <property type="match status" value="1"/>
</dbReference>
<dbReference type="PANTHER" id="PTHR32089">
    <property type="entry name" value="METHYL-ACCEPTING CHEMOTAXIS PROTEIN MCPB"/>
    <property type="match status" value="1"/>
</dbReference>
<evidence type="ECO:0000313" key="8">
    <source>
        <dbReference type="EMBL" id="SDH71958.1"/>
    </source>
</evidence>
<evidence type="ECO:0000259" key="6">
    <source>
        <dbReference type="PROSITE" id="PS50111"/>
    </source>
</evidence>
<dbReference type="GO" id="GO:0006935">
    <property type="term" value="P:chemotaxis"/>
    <property type="evidence" value="ECO:0007669"/>
    <property type="project" value="InterPro"/>
</dbReference>
<comment type="similarity">
    <text evidence="3">Belongs to the methyl-accepting chemotaxis (MCP) protein family.</text>
</comment>
<keyword evidence="5" id="KW-1133">Transmembrane helix</keyword>
<evidence type="ECO:0000256" key="2">
    <source>
        <dbReference type="ARBA" id="ARBA00023224"/>
    </source>
</evidence>
<dbReference type="CDD" id="cd11386">
    <property type="entry name" value="MCP_signal"/>
    <property type="match status" value="1"/>
</dbReference>
<sequence>MKPLSIAQRLIVLILIAFVALLAVGAVGFYATLNTTRSIQHIQDKNIAAIEKLGDARQASMLVRVYFYRLVLAKDPTARKQASDNILEFQAAVRQAFADYEQVVVGDQDKQLFERDKALVGAYFGIVGRAIDKVLKGEFDEEYESILAEGAAASTAARKAMDEHVTFNKTDSMVSVTEAIENGRQAGHIALMTFLCGSAVLVGFGYWLFRDIQGALRRIQAVMAHIAGHLDFTVRADSTRNDEIGQVSQALNDFLTKLERSLISISRRATSVSNSAGQMATTANQVATASHHQSEAASAMAATVEEMTVSINHVADRAQQTSVFASEANRLGADGERLIDQTTQEIREIATKVDDAAELIHGLEQHSQKIESVIQVIKDIADQTNLLALNAAIEAARAGEQGRGFAVVADEVRKLAERTSSSTQEIAETIGAMRSSTLDAVASMERVVSKVGNGVNSSQQANGLMREISEGGQGGATMMREIANAIHEQGAATNSIAVQVERIAQMSEESSAAAQNSAQAAKDLDDLAAEMQRIVNAYRLSEESAE</sequence>
<dbReference type="GO" id="GO:0004888">
    <property type="term" value="F:transmembrane signaling receptor activity"/>
    <property type="evidence" value="ECO:0007669"/>
    <property type="project" value="InterPro"/>
</dbReference>
<dbReference type="PANTHER" id="PTHR32089:SF112">
    <property type="entry name" value="LYSOZYME-LIKE PROTEIN-RELATED"/>
    <property type="match status" value="1"/>
</dbReference>
<keyword evidence="9" id="KW-1185">Reference proteome</keyword>
<dbReference type="Pfam" id="PF00672">
    <property type="entry name" value="HAMP"/>
    <property type="match status" value="1"/>
</dbReference>
<dbReference type="STRING" id="83767.SAMN05660652_02157"/>
<keyword evidence="5" id="KW-0812">Transmembrane</keyword>
<evidence type="ECO:0000256" key="3">
    <source>
        <dbReference type="ARBA" id="ARBA00029447"/>
    </source>
</evidence>
<dbReference type="Pfam" id="PF12729">
    <property type="entry name" value="4HB_MCP_1"/>
    <property type="match status" value="1"/>
</dbReference>
<organism evidence="8 9">
    <name type="scientific">Propionivibrio dicarboxylicus</name>
    <dbReference type="NCBI Taxonomy" id="83767"/>
    <lineage>
        <taxon>Bacteria</taxon>
        <taxon>Pseudomonadati</taxon>
        <taxon>Pseudomonadota</taxon>
        <taxon>Betaproteobacteria</taxon>
        <taxon>Rhodocyclales</taxon>
        <taxon>Rhodocyclaceae</taxon>
        <taxon>Propionivibrio</taxon>
    </lineage>
</organism>
<dbReference type="AlphaFoldDB" id="A0A1G8EQ21"/>
<dbReference type="Pfam" id="PF00015">
    <property type="entry name" value="MCPsignal"/>
    <property type="match status" value="1"/>
</dbReference>
<dbReference type="Proteomes" id="UP000198607">
    <property type="component" value="Unassembled WGS sequence"/>
</dbReference>
<dbReference type="PRINTS" id="PR00260">
    <property type="entry name" value="CHEMTRNSDUCR"/>
</dbReference>
<proteinExistence type="inferred from homology"/>
<evidence type="ECO:0000256" key="5">
    <source>
        <dbReference type="SAM" id="Phobius"/>
    </source>
</evidence>
<dbReference type="GO" id="GO:0007165">
    <property type="term" value="P:signal transduction"/>
    <property type="evidence" value="ECO:0007669"/>
    <property type="project" value="UniProtKB-KW"/>
</dbReference>
<protein>
    <submittedName>
        <fullName evidence="8">Methyl-accepting chemotaxis protein</fullName>
    </submittedName>
</protein>
<feature type="domain" description="HAMP" evidence="7">
    <location>
        <begin position="210"/>
        <end position="263"/>
    </location>
</feature>
<name>A0A1G8EQ21_9RHOO</name>
<dbReference type="InterPro" id="IPR004089">
    <property type="entry name" value="MCPsignal_dom"/>
</dbReference>
<dbReference type="SMART" id="SM00304">
    <property type="entry name" value="HAMP"/>
    <property type="match status" value="2"/>
</dbReference>
<dbReference type="PROSITE" id="PS50885">
    <property type="entry name" value="HAMP"/>
    <property type="match status" value="1"/>
</dbReference>
<feature type="domain" description="Methyl-accepting transducer" evidence="6">
    <location>
        <begin position="268"/>
        <end position="504"/>
    </location>
</feature>
<feature type="transmembrane region" description="Helical" evidence="5">
    <location>
        <begin position="189"/>
        <end position="209"/>
    </location>
</feature>
<dbReference type="Gene3D" id="1.10.287.950">
    <property type="entry name" value="Methyl-accepting chemotaxis protein"/>
    <property type="match status" value="1"/>
</dbReference>
<dbReference type="SMART" id="SM00283">
    <property type="entry name" value="MA"/>
    <property type="match status" value="1"/>
</dbReference>
<accession>A0A1G8EQ21</accession>
<evidence type="ECO:0000313" key="9">
    <source>
        <dbReference type="Proteomes" id="UP000198607"/>
    </source>
</evidence>
<evidence type="ECO:0000256" key="1">
    <source>
        <dbReference type="ARBA" id="ARBA00004370"/>
    </source>
</evidence>
<dbReference type="RefSeq" id="WP_091937460.1">
    <property type="nucleotide sequence ID" value="NZ_FNCY01000008.1"/>
</dbReference>
<evidence type="ECO:0000256" key="4">
    <source>
        <dbReference type="PROSITE-ProRule" id="PRU00284"/>
    </source>
</evidence>
<gene>
    <name evidence="8" type="ORF">SAMN05660652_02157</name>
</gene>
<dbReference type="InterPro" id="IPR024478">
    <property type="entry name" value="HlyB_4HB_MCP"/>
</dbReference>
<dbReference type="GO" id="GO:0016020">
    <property type="term" value="C:membrane"/>
    <property type="evidence" value="ECO:0007669"/>
    <property type="project" value="UniProtKB-SubCell"/>
</dbReference>
<keyword evidence="2 4" id="KW-0807">Transducer</keyword>
<dbReference type="FunFam" id="1.10.287.950:FF:000001">
    <property type="entry name" value="Methyl-accepting chemotaxis sensory transducer"/>
    <property type="match status" value="1"/>
</dbReference>
<evidence type="ECO:0000259" key="7">
    <source>
        <dbReference type="PROSITE" id="PS50885"/>
    </source>
</evidence>
<dbReference type="SUPFAM" id="SSF58104">
    <property type="entry name" value="Methyl-accepting chemotaxis protein (MCP) signaling domain"/>
    <property type="match status" value="1"/>
</dbReference>
<dbReference type="OrthoDB" id="9765776at2"/>